<dbReference type="OrthoDB" id="1653798at2"/>
<comment type="caution">
    <text evidence="1">The sequence shown here is derived from an EMBL/GenBank/DDBJ whole genome shotgun (WGS) entry which is preliminary data.</text>
</comment>
<dbReference type="InterPro" id="IPR007536">
    <property type="entry name" value="16SrRNA_methylTrfase_J"/>
</dbReference>
<dbReference type="PANTHER" id="PTHR36112:SF1">
    <property type="entry name" value="RIBOSOMAL RNA SMALL SUBUNIT METHYLTRANSFERASE J"/>
    <property type="match status" value="1"/>
</dbReference>
<evidence type="ECO:0000313" key="2">
    <source>
        <dbReference type="Proteomes" id="UP000054709"/>
    </source>
</evidence>
<proteinExistence type="predicted"/>
<sequence length="259" mass="28798">MIITTGYSPIMEIVERAQNLAEKTGCKYAPREKFSIPKMVEHYGDEDILILSQDAVRLHRLGMEPMEFHPSMGFVRAKRILKGDIEPMLVAARMLPGDSVLDCTAGLGADSLLFAVHGGESSVVTALESSLPLYALLYEGMRHYTSGQVMVNKALRRINVVHSEHLDYLRALPDRSLDIVYFDPMFRVPLTSSASISPLRQFANRAALSTESVAEAVRVARKTVLLKEKALSGEFERLGFTELLRSNSKTSYGVIHIDN</sequence>
<dbReference type="PANTHER" id="PTHR36112">
    <property type="entry name" value="RIBOSOMAL RNA SMALL SUBUNIT METHYLTRANSFERASE J"/>
    <property type="match status" value="1"/>
</dbReference>
<keyword evidence="1" id="KW-0489">Methyltransferase</keyword>
<protein>
    <submittedName>
        <fullName evidence="1">SAM-dependent methyltransferase</fullName>
    </submittedName>
</protein>
<reference evidence="1 2" key="1">
    <citation type="journal article" date="2015" name="Int. Biodeterior. Biodegradation">
        <title>Physiological and genetic screening methods for the isolation of methyl tert-butyl ether-degrading bacteria for bioremediation purposes.</title>
        <authorList>
            <person name="Guisado I.M."/>
            <person name="Purswani J."/>
            <person name="Gonzalez Lopez J."/>
            <person name="Pozo C."/>
        </authorList>
    </citation>
    <scope>NUCLEOTIDE SEQUENCE [LARGE SCALE GENOMIC DNA]</scope>
    <source>
        <strain evidence="1 2">SH7</strain>
    </source>
</reference>
<organism evidence="1 2">
    <name type="scientific">Paenibacillus etheri</name>
    <dbReference type="NCBI Taxonomy" id="1306852"/>
    <lineage>
        <taxon>Bacteria</taxon>
        <taxon>Bacillati</taxon>
        <taxon>Bacillota</taxon>
        <taxon>Bacilli</taxon>
        <taxon>Bacillales</taxon>
        <taxon>Paenibacillaceae</taxon>
        <taxon>Paenibacillus</taxon>
    </lineage>
</organism>
<dbReference type="EMBL" id="LCZJ02000019">
    <property type="protein sequence ID" value="KTD86442.1"/>
    <property type="molecule type" value="Genomic_DNA"/>
</dbReference>
<dbReference type="InterPro" id="IPR029063">
    <property type="entry name" value="SAM-dependent_MTases_sf"/>
</dbReference>
<dbReference type="Gene3D" id="3.40.50.150">
    <property type="entry name" value="Vaccinia Virus protein VP39"/>
    <property type="match status" value="1"/>
</dbReference>
<evidence type="ECO:0000313" key="1">
    <source>
        <dbReference type="EMBL" id="KTD86442.1"/>
    </source>
</evidence>
<dbReference type="Proteomes" id="UP000054709">
    <property type="component" value="Unassembled WGS sequence"/>
</dbReference>
<keyword evidence="2" id="KW-1185">Reference proteome</keyword>
<dbReference type="Pfam" id="PF04445">
    <property type="entry name" value="SAM_MT"/>
    <property type="match status" value="1"/>
</dbReference>
<dbReference type="AlphaFoldDB" id="A0A0W1AYN3"/>
<gene>
    <name evidence="1" type="ORF">UQ64_13250</name>
</gene>
<keyword evidence="1" id="KW-0808">Transferase</keyword>
<dbReference type="GO" id="GO:0008990">
    <property type="term" value="F:rRNA (guanine-N2-)-methyltransferase activity"/>
    <property type="evidence" value="ECO:0007669"/>
    <property type="project" value="InterPro"/>
</dbReference>
<accession>A0A0W1AYN3</accession>
<dbReference type="SUPFAM" id="SSF53335">
    <property type="entry name" value="S-adenosyl-L-methionine-dependent methyltransferases"/>
    <property type="match status" value="1"/>
</dbReference>
<dbReference type="RefSeq" id="WP_060623341.1">
    <property type="nucleotide sequence ID" value="NZ_LCZJ02000019.1"/>
</dbReference>
<name>A0A0W1AYN3_9BACL</name>